<keyword evidence="4" id="KW-0963">Cytoplasm</keyword>
<feature type="region of interest" description="Disordered" evidence="8">
    <location>
        <begin position="273"/>
        <end position="314"/>
    </location>
</feature>
<keyword evidence="2 5" id="KW-0547">Nucleotide-binding</keyword>
<dbReference type="InterPro" id="IPR019821">
    <property type="entry name" value="Kinesin_motor_CS"/>
</dbReference>
<keyword evidence="11" id="KW-1185">Reference proteome</keyword>
<evidence type="ECO:0000256" key="8">
    <source>
        <dbReference type="SAM" id="MobiDB-lite"/>
    </source>
</evidence>
<dbReference type="InterPro" id="IPR027640">
    <property type="entry name" value="Kinesin-like_fam"/>
</dbReference>
<dbReference type="Proteomes" id="UP000215902">
    <property type="component" value="Unassembled WGS sequence"/>
</dbReference>
<feature type="coiled-coil region" evidence="7">
    <location>
        <begin position="194"/>
        <end position="249"/>
    </location>
</feature>
<gene>
    <name evidence="10" type="ORF">BOX15_Mlig025571g2</name>
</gene>
<dbReference type="GO" id="GO:0008017">
    <property type="term" value="F:microtubule binding"/>
    <property type="evidence" value="ECO:0007669"/>
    <property type="project" value="InterPro"/>
</dbReference>
<dbReference type="SMART" id="SM00129">
    <property type="entry name" value="KISc"/>
    <property type="match status" value="1"/>
</dbReference>
<reference evidence="10 11" key="1">
    <citation type="submission" date="2017-06" db="EMBL/GenBank/DDBJ databases">
        <title>A platform for efficient transgenesis in Macrostomum lignano, a flatworm model organism for stem cell research.</title>
        <authorList>
            <person name="Berezikov E."/>
        </authorList>
    </citation>
    <scope>NUCLEOTIDE SEQUENCE [LARGE SCALE GENOMIC DNA]</scope>
    <source>
        <strain evidence="10">DV1</strain>
        <tissue evidence="10">Whole organism</tissue>
    </source>
</reference>
<dbReference type="PANTHER" id="PTHR47972:SF65">
    <property type="entry name" value="KINESIN-LIKE PROTEIN"/>
    <property type="match status" value="1"/>
</dbReference>
<accession>A0A267GCZ5</accession>
<feature type="region of interest" description="Disordered" evidence="8">
    <location>
        <begin position="1"/>
        <end position="46"/>
    </location>
</feature>
<name>A0A267GCZ5_9PLAT</name>
<dbReference type="Pfam" id="PF00225">
    <property type="entry name" value="Kinesin"/>
    <property type="match status" value="1"/>
</dbReference>
<dbReference type="InterPro" id="IPR027417">
    <property type="entry name" value="P-loop_NTPase"/>
</dbReference>
<evidence type="ECO:0000256" key="5">
    <source>
        <dbReference type="PROSITE-ProRule" id="PRU00283"/>
    </source>
</evidence>
<comment type="similarity">
    <text evidence="5 6">Belongs to the TRAFAC class myosin-kinesin ATPase superfamily. Kinesin family.</text>
</comment>
<dbReference type="OrthoDB" id="3176171at2759"/>
<dbReference type="GO" id="GO:0007018">
    <property type="term" value="P:microtubule-based movement"/>
    <property type="evidence" value="ECO:0007669"/>
    <property type="project" value="InterPro"/>
</dbReference>
<evidence type="ECO:0000256" key="1">
    <source>
        <dbReference type="ARBA" id="ARBA00004245"/>
    </source>
</evidence>
<keyword evidence="4" id="KW-0206">Cytoskeleton</keyword>
<feature type="compositionally biased region" description="Low complexity" evidence="8">
    <location>
        <begin position="10"/>
        <end position="46"/>
    </location>
</feature>
<dbReference type="AlphaFoldDB" id="A0A267GCZ5"/>
<organism evidence="10 11">
    <name type="scientific">Macrostomum lignano</name>
    <dbReference type="NCBI Taxonomy" id="282301"/>
    <lineage>
        <taxon>Eukaryota</taxon>
        <taxon>Metazoa</taxon>
        <taxon>Spiralia</taxon>
        <taxon>Lophotrochozoa</taxon>
        <taxon>Platyhelminthes</taxon>
        <taxon>Rhabditophora</taxon>
        <taxon>Macrostomorpha</taxon>
        <taxon>Macrostomida</taxon>
        <taxon>Macrostomidae</taxon>
        <taxon>Macrostomum</taxon>
    </lineage>
</organism>
<sequence>MSAADRFTLGSACQSSHSRSASCSAGGASGASPTSPAAATTDETATGPWITARERLARLLSALTAALANMARDRRRLLAASTEATDEPPGASERLQRGPQAYLAPAECAALRAFECTDQLSDFHRRLRLCPPALRAELRQLEARLRATLEEAAQLQQGVAGSGAAGDQSSTNLPRLSDLGTGDCRERAASQDFVGELVNRVQQAERENRCLRARQAKLKRVLRDAKEQRRQLKELARRLKTERDQAMLQVCHLSEQLHAATTAAATAAVEAASIAKEDDDRSDLDEEESRTTRSMSMTMLPSHRQPSPHQQRCRLSTPSSVASWGMDGAAGGRAIPDDRRGKLRIFVRIRPDDSAGLLKVAGRCKILLRTRGVPGANASLNSFDSRAFYYDRVFGPESSSACVFGAMTELVGSCCSGHNVCIMAYGQTGSGKTHTMVGDQLNPGVNRLAIASVLRACRGRSGWQFSFAMCAVEVYNEDIRDLLRPPRAANAGGTAPKGLKLMTDVSGAAAIQGLTEIPVTSEADIDRCIARCERTRIYSATRLNGVSSRSHVIVMLRVSGESGAASELTSQSVTSTLTLCDLAGSESVQKSGVCGAGLREASAINRSLLSLGKVFEDLRKRQRPCFRESKLTRLLQPHLTGSSRCLVIVTVRESVNHLDETIRSLMFGHSAMQTQPADCAAAAAAAVDADAATAASATTAGTSIRHD</sequence>
<evidence type="ECO:0000256" key="6">
    <source>
        <dbReference type="RuleBase" id="RU000394"/>
    </source>
</evidence>
<keyword evidence="7" id="KW-0175">Coiled coil</keyword>
<feature type="domain" description="Kinesin motor" evidence="9">
    <location>
        <begin position="342"/>
        <end position="674"/>
    </location>
</feature>
<keyword evidence="3 5" id="KW-0067">ATP-binding</keyword>
<feature type="region of interest" description="Disordered" evidence="8">
    <location>
        <begin position="159"/>
        <end position="181"/>
    </location>
</feature>
<evidence type="ECO:0000256" key="3">
    <source>
        <dbReference type="ARBA" id="ARBA00022840"/>
    </source>
</evidence>
<dbReference type="PANTHER" id="PTHR47972">
    <property type="entry name" value="KINESIN-LIKE PROTEIN KLP-3"/>
    <property type="match status" value="1"/>
</dbReference>
<feature type="compositionally biased region" description="Polar residues" evidence="8">
    <location>
        <begin position="292"/>
        <end position="314"/>
    </location>
</feature>
<dbReference type="GO" id="GO:0003777">
    <property type="term" value="F:microtubule motor activity"/>
    <property type="evidence" value="ECO:0007669"/>
    <property type="project" value="InterPro"/>
</dbReference>
<dbReference type="PRINTS" id="PR00380">
    <property type="entry name" value="KINESINHEAVY"/>
</dbReference>
<keyword evidence="6" id="KW-0493">Microtubule</keyword>
<comment type="subcellular location">
    <subcellularLocation>
        <location evidence="1">Cytoplasm</location>
        <location evidence="1">Cytoskeleton</location>
    </subcellularLocation>
</comment>
<dbReference type="SUPFAM" id="SSF52540">
    <property type="entry name" value="P-loop containing nucleoside triphosphate hydrolases"/>
    <property type="match status" value="1"/>
</dbReference>
<proteinExistence type="inferred from homology"/>
<dbReference type="InterPro" id="IPR001752">
    <property type="entry name" value="Kinesin_motor_dom"/>
</dbReference>
<dbReference type="PROSITE" id="PS50067">
    <property type="entry name" value="KINESIN_MOTOR_2"/>
    <property type="match status" value="1"/>
</dbReference>
<feature type="binding site" evidence="5">
    <location>
        <begin position="426"/>
        <end position="433"/>
    </location>
    <ligand>
        <name>ATP</name>
        <dbReference type="ChEBI" id="CHEBI:30616"/>
    </ligand>
</feature>
<evidence type="ECO:0000313" key="11">
    <source>
        <dbReference type="Proteomes" id="UP000215902"/>
    </source>
</evidence>
<evidence type="ECO:0000256" key="2">
    <source>
        <dbReference type="ARBA" id="ARBA00022741"/>
    </source>
</evidence>
<dbReference type="GO" id="GO:0005874">
    <property type="term" value="C:microtubule"/>
    <property type="evidence" value="ECO:0007669"/>
    <property type="project" value="UniProtKB-KW"/>
</dbReference>
<evidence type="ECO:0000256" key="4">
    <source>
        <dbReference type="ARBA" id="ARBA00023212"/>
    </source>
</evidence>
<dbReference type="PROSITE" id="PS00411">
    <property type="entry name" value="KINESIN_MOTOR_1"/>
    <property type="match status" value="1"/>
</dbReference>
<keyword evidence="5 6" id="KW-0505">Motor protein</keyword>
<dbReference type="GO" id="GO:0005524">
    <property type="term" value="F:ATP binding"/>
    <property type="evidence" value="ECO:0007669"/>
    <property type="project" value="UniProtKB-UniRule"/>
</dbReference>
<dbReference type="STRING" id="282301.A0A267GCZ5"/>
<evidence type="ECO:0000256" key="7">
    <source>
        <dbReference type="SAM" id="Coils"/>
    </source>
</evidence>
<evidence type="ECO:0000259" key="9">
    <source>
        <dbReference type="PROSITE" id="PS50067"/>
    </source>
</evidence>
<protein>
    <recommendedName>
        <fullName evidence="6">Kinesin-like protein</fullName>
    </recommendedName>
</protein>
<dbReference type="InterPro" id="IPR036961">
    <property type="entry name" value="Kinesin_motor_dom_sf"/>
</dbReference>
<dbReference type="EMBL" id="NIVC01000396">
    <property type="protein sequence ID" value="PAA83905.1"/>
    <property type="molecule type" value="Genomic_DNA"/>
</dbReference>
<evidence type="ECO:0000313" key="10">
    <source>
        <dbReference type="EMBL" id="PAA83905.1"/>
    </source>
</evidence>
<dbReference type="Gene3D" id="3.40.850.10">
    <property type="entry name" value="Kinesin motor domain"/>
    <property type="match status" value="1"/>
</dbReference>
<comment type="caution">
    <text evidence="10">The sequence shown here is derived from an EMBL/GenBank/DDBJ whole genome shotgun (WGS) entry which is preliminary data.</text>
</comment>